<evidence type="ECO:0000313" key="3">
    <source>
        <dbReference type="Proteomes" id="UP000094336"/>
    </source>
</evidence>
<feature type="compositionally biased region" description="Polar residues" evidence="1">
    <location>
        <begin position="116"/>
        <end position="130"/>
    </location>
</feature>
<dbReference type="EMBL" id="KV454426">
    <property type="protein sequence ID" value="ODQ82237.1"/>
    <property type="molecule type" value="Genomic_DNA"/>
</dbReference>
<feature type="region of interest" description="Disordered" evidence="1">
    <location>
        <begin position="1"/>
        <end position="36"/>
    </location>
</feature>
<reference evidence="3" key="1">
    <citation type="submission" date="2016-05" db="EMBL/GenBank/DDBJ databases">
        <title>Comparative genomics of biotechnologically important yeasts.</title>
        <authorList>
            <consortium name="DOE Joint Genome Institute"/>
            <person name="Riley R."/>
            <person name="Haridas S."/>
            <person name="Wolfe K.H."/>
            <person name="Lopes M.R."/>
            <person name="Hittinger C.T."/>
            <person name="Goker M."/>
            <person name="Salamov A."/>
            <person name="Wisecaver J."/>
            <person name="Long T.M."/>
            <person name="Aerts A.L."/>
            <person name="Barry K."/>
            <person name="Choi C."/>
            <person name="Clum A."/>
            <person name="Coughlan A.Y."/>
            <person name="Deshpande S."/>
            <person name="Douglass A.P."/>
            <person name="Hanson S.J."/>
            <person name="Klenk H.-P."/>
            <person name="Labutti K."/>
            <person name="Lapidus A."/>
            <person name="Lindquist E."/>
            <person name="Lipzen A."/>
            <person name="Meier-Kolthoff J.P."/>
            <person name="Ohm R.A."/>
            <person name="Otillar R.P."/>
            <person name="Pangilinan J."/>
            <person name="Peng Y."/>
            <person name="Rokas A."/>
            <person name="Rosa C.A."/>
            <person name="Scheuner C."/>
            <person name="Sibirny A.A."/>
            <person name="Slot J.C."/>
            <person name="Stielow J.B."/>
            <person name="Sun H."/>
            <person name="Kurtzman C.P."/>
            <person name="Blackwell M."/>
            <person name="Grigoriev I.V."/>
            <person name="Jeffries T.W."/>
        </authorList>
    </citation>
    <scope>NUCLEOTIDE SEQUENCE [LARGE SCALE GENOMIC DNA]</scope>
    <source>
        <strain evidence="3">NRRL Y-12698</strain>
    </source>
</reference>
<sequence>MSHSFLLKIAHHENSRPHSRAQPRAQPPAPVLPYPPAFHTNQVPLPLISPVKLIPPLGSKSVPARRKPVPDTFDFDIPTTPEPKATLEFRKMTIEGPDQQTCSPLKLERHASYSSLLSTSQRPVQDSDTTSLVSRKSHSLHRSSASMSIGVFSPSMSVNTFSSGRGDARSMVSQPGTISSVRQQIVLRPGEGEQSVYVATLRARASSSSVSSTSAKFELPVGIRPHHTRKNINISSRAYHPGLKKGVELKYGHLKPRLLASEVGDDDINDDIVLAYRVNEEDDHDFELLPAKDSETRSVYSELSKGEVKADSMALEKVVTLASDTYEPSFADFNGKAGETDYANITEVEKSEKKRERRLAVANPDA</sequence>
<protein>
    <submittedName>
        <fullName evidence="2">Uncharacterized protein</fullName>
    </submittedName>
</protein>
<feature type="region of interest" description="Disordered" evidence="1">
    <location>
        <begin position="347"/>
        <end position="366"/>
    </location>
</feature>
<feature type="region of interest" description="Disordered" evidence="1">
    <location>
        <begin position="59"/>
        <end position="82"/>
    </location>
</feature>
<dbReference type="GeneID" id="30148069"/>
<evidence type="ECO:0000256" key="1">
    <source>
        <dbReference type="SAM" id="MobiDB-lite"/>
    </source>
</evidence>
<evidence type="ECO:0000313" key="2">
    <source>
        <dbReference type="EMBL" id="ODQ82237.1"/>
    </source>
</evidence>
<gene>
    <name evidence="2" type="ORF">BABINDRAFT_164048</name>
</gene>
<accession>A0A1E3QYR4</accession>
<name>A0A1E3QYR4_9ASCO</name>
<organism evidence="2 3">
    <name type="scientific">Babjeviella inositovora NRRL Y-12698</name>
    <dbReference type="NCBI Taxonomy" id="984486"/>
    <lineage>
        <taxon>Eukaryota</taxon>
        <taxon>Fungi</taxon>
        <taxon>Dikarya</taxon>
        <taxon>Ascomycota</taxon>
        <taxon>Saccharomycotina</taxon>
        <taxon>Pichiomycetes</taxon>
        <taxon>Serinales incertae sedis</taxon>
        <taxon>Babjeviella</taxon>
    </lineage>
</organism>
<dbReference type="Proteomes" id="UP000094336">
    <property type="component" value="Unassembled WGS sequence"/>
</dbReference>
<dbReference type="OrthoDB" id="4026687at2759"/>
<feature type="compositionally biased region" description="Pro residues" evidence="1">
    <location>
        <begin position="25"/>
        <end position="36"/>
    </location>
</feature>
<dbReference type="RefSeq" id="XP_018987565.1">
    <property type="nucleotide sequence ID" value="XM_019130216.1"/>
</dbReference>
<feature type="region of interest" description="Disordered" evidence="1">
    <location>
        <begin position="116"/>
        <end position="144"/>
    </location>
</feature>
<dbReference type="STRING" id="984486.A0A1E3QYR4"/>
<proteinExistence type="predicted"/>
<keyword evidence="3" id="KW-1185">Reference proteome</keyword>
<dbReference type="AlphaFoldDB" id="A0A1E3QYR4"/>